<evidence type="ECO:0000256" key="6">
    <source>
        <dbReference type="ARBA" id="ARBA00023157"/>
    </source>
</evidence>
<feature type="disulfide bond" evidence="14">
    <location>
        <begin position="266"/>
        <end position="277"/>
    </location>
</feature>
<dbReference type="Pfam" id="PF01436">
    <property type="entry name" value="NHL"/>
    <property type="match status" value="2"/>
</dbReference>
<feature type="transmembrane region" description="Helical" evidence="17">
    <location>
        <begin position="428"/>
        <end position="449"/>
    </location>
</feature>
<keyword evidence="3 18" id="KW-0732">Signal</keyword>
<feature type="binding site" evidence="13">
    <location>
        <position position="150"/>
    </location>
    <ligand>
        <name>Zn(2+)</name>
        <dbReference type="ChEBI" id="CHEBI:29105"/>
        <note>catalytic</note>
    </ligand>
</feature>
<evidence type="ECO:0000256" key="13">
    <source>
        <dbReference type="PIRSR" id="PIRSR600720-2"/>
    </source>
</evidence>
<dbReference type="InterPro" id="IPR011042">
    <property type="entry name" value="6-blade_b-propeller_TolB-like"/>
</dbReference>
<sequence length="509" mass="55684">MAHYVLLVLAFTLSSSEFSSTGFEHDIKRHVWSRGEDTVGTFNSAIKPAGMEPPDYGNQTWTSEGFSVIASWPDSTKKLGQLSAVSLDVDGNIVIFHRGDRVWDGNTFLTNNVYNQRAMGPISQPTVVVFNASSGLVVEEWGRSIFYLPHGLTVDADNNVWVTDVALHQVFKFSQGGGKPLLTLGVAFMPGNDDDHFCKPSAVAVMSNGDFFVSDGYCNTRIIKFDKNGKFLIQWGRNSFQGIRSPVYEFSVPHALTLAEDKEMLCVADRENGRVQCFNCHNGSFIVQFRSREMGSRIFSVAYSPAQGGLLTVVNGPEFGGGGLVSGFVISLARKQLIEAFSPNGQGFHNPHDVAISTDGNQIYVVELDPYKVWKFVKGSVNSTRIEPRPIANTSTSAIKSVIPQNGLNFSRVQIVELPVNSSSASTIAAMVGIISIAAVIAVVIFAAVMKIRKRGPNSQLRRWDFPISQMGGFNLDRHQGFEKVSTEESDEEGASSTVNFRQLPSPFA</sequence>
<organism evidence="19 20">
    <name type="scientific">Cryptotermes secundus</name>
    <dbReference type="NCBI Taxonomy" id="105785"/>
    <lineage>
        <taxon>Eukaryota</taxon>
        <taxon>Metazoa</taxon>
        <taxon>Ecdysozoa</taxon>
        <taxon>Arthropoda</taxon>
        <taxon>Hexapoda</taxon>
        <taxon>Insecta</taxon>
        <taxon>Pterygota</taxon>
        <taxon>Neoptera</taxon>
        <taxon>Polyneoptera</taxon>
        <taxon>Dictyoptera</taxon>
        <taxon>Blattodea</taxon>
        <taxon>Blattoidea</taxon>
        <taxon>Termitoidae</taxon>
        <taxon>Kalotermitidae</taxon>
        <taxon>Cryptotermitinae</taxon>
        <taxon>Cryptotermes</taxon>
    </lineage>
</organism>
<feature type="binding site" evidence="13">
    <location>
        <position position="85"/>
    </location>
    <ligand>
        <name>Ca(2+)</name>
        <dbReference type="ChEBI" id="CHEBI:29108"/>
        <note>structural</note>
    </ligand>
</feature>
<feature type="binding site" evidence="13">
    <location>
        <position position="353"/>
    </location>
    <ligand>
        <name>Ca(2+)</name>
        <dbReference type="ChEBI" id="CHEBI:29108"/>
        <note>structural</note>
    </ligand>
</feature>
<feature type="binding site" evidence="13">
    <location>
        <position position="254"/>
    </location>
    <ligand>
        <name>Zn(2+)</name>
        <dbReference type="ChEBI" id="CHEBI:29105"/>
        <note>catalytic</note>
    </ligand>
</feature>
<dbReference type="GO" id="GO:0016020">
    <property type="term" value="C:membrane"/>
    <property type="evidence" value="ECO:0007669"/>
    <property type="project" value="InterPro"/>
</dbReference>
<keyword evidence="6 14" id="KW-1015">Disulfide bond</keyword>
<dbReference type="InterPro" id="IPR001258">
    <property type="entry name" value="NHL_repeat"/>
</dbReference>
<keyword evidence="2 13" id="KW-0479">Metal-binding</keyword>
<evidence type="ECO:0000256" key="10">
    <source>
        <dbReference type="ARBA" id="ARBA00057118"/>
    </source>
</evidence>
<feature type="binding site" evidence="13">
    <location>
        <position position="352"/>
    </location>
    <ligand>
        <name>Zn(2+)</name>
        <dbReference type="ChEBI" id="CHEBI:29105"/>
        <note>catalytic</note>
    </ligand>
</feature>
<dbReference type="PANTHER" id="PTHR10680">
    <property type="entry name" value="PEPTIDYL-GLYCINE ALPHA-AMIDATING MONOOXYGENASE"/>
    <property type="match status" value="1"/>
</dbReference>
<keyword evidence="7" id="KW-0325">Glycoprotein</keyword>
<evidence type="ECO:0000256" key="14">
    <source>
        <dbReference type="PIRSR" id="PIRSR600720-3"/>
    </source>
</evidence>
<dbReference type="GO" id="GO:0006518">
    <property type="term" value="P:peptide metabolic process"/>
    <property type="evidence" value="ECO:0007669"/>
    <property type="project" value="InterPro"/>
</dbReference>
<gene>
    <name evidence="19" type="ORF">B7P43_G09923</name>
</gene>
<dbReference type="FunFam" id="2.120.10.30:FF:000054">
    <property type="entry name" value="Peptidyl-alpha-hydroxyglycine alpha-amidating lyase 1"/>
    <property type="match status" value="1"/>
</dbReference>
<comment type="similarity">
    <text evidence="11">Belongs to the peptidyl-alpha-hydroxyglycine alpha-amidating lyase family.</text>
</comment>
<feature type="binding site" evidence="12">
    <location>
        <position position="270"/>
    </location>
    <ligand>
        <name>a protein</name>
        <dbReference type="ChEBI" id="CHEBI:16541"/>
    </ligand>
    <ligandPart>
        <name>C-terminal Xaa-(2S)-2-hydroxyglycine residue</name>
        <dbReference type="ChEBI" id="CHEBI:142768"/>
    </ligandPart>
</feature>
<feature type="chain" id="PRO_5014372669" description="peptidylamidoglycolate lyase" evidence="18">
    <location>
        <begin position="17"/>
        <end position="509"/>
    </location>
</feature>
<dbReference type="EMBL" id="NEVH01012088">
    <property type="protein sequence ID" value="PNF30532.1"/>
    <property type="molecule type" value="Genomic_DNA"/>
</dbReference>
<accession>A0A2J7QPM1</accession>
<evidence type="ECO:0000256" key="3">
    <source>
        <dbReference type="ARBA" id="ARBA00022729"/>
    </source>
</evidence>
<evidence type="ECO:0000256" key="18">
    <source>
        <dbReference type="SAM" id="SignalP"/>
    </source>
</evidence>
<feature type="binding site" evidence="12">
    <location>
        <position position="217"/>
    </location>
    <ligand>
        <name>a protein</name>
        <dbReference type="ChEBI" id="CHEBI:16541"/>
    </ligand>
    <ligandPart>
        <name>C-terminal Xaa-(2S)-2-hydroxyglycine residue</name>
        <dbReference type="ChEBI" id="CHEBI:142768"/>
    </ligandPart>
</feature>
<feature type="repeat" description="NHL" evidence="15">
    <location>
        <begin position="135"/>
        <end position="176"/>
    </location>
</feature>
<keyword evidence="13" id="KW-0106">Calcium</keyword>
<dbReference type="OrthoDB" id="10018185at2759"/>
<evidence type="ECO:0000256" key="17">
    <source>
        <dbReference type="SAM" id="Phobius"/>
    </source>
</evidence>
<keyword evidence="4" id="KW-0677">Repeat</keyword>
<dbReference type="PROSITE" id="PS51125">
    <property type="entry name" value="NHL"/>
    <property type="match status" value="2"/>
</dbReference>
<evidence type="ECO:0000313" key="19">
    <source>
        <dbReference type="EMBL" id="PNF30532.1"/>
    </source>
</evidence>
<dbReference type="AlphaFoldDB" id="A0A2J7QPM1"/>
<comment type="caution">
    <text evidence="19">The sequence shown here is derived from an EMBL/GenBank/DDBJ whole genome shotgun (WGS) entry which is preliminary data.</text>
</comment>
<dbReference type="PRINTS" id="PR00790">
    <property type="entry name" value="PAMONOXGNASE"/>
</dbReference>
<evidence type="ECO:0000256" key="2">
    <source>
        <dbReference type="ARBA" id="ARBA00022723"/>
    </source>
</evidence>
<dbReference type="InterPro" id="IPR000720">
    <property type="entry name" value="PHM/PAL"/>
</dbReference>
<feature type="disulfide bond" evidence="14">
    <location>
        <begin position="198"/>
        <end position="218"/>
    </location>
</feature>
<evidence type="ECO:0000313" key="20">
    <source>
        <dbReference type="Proteomes" id="UP000235965"/>
    </source>
</evidence>
<dbReference type="PANTHER" id="PTHR10680:SF14">
    <property type="entry name" value="PEPTIDYL-GLYCINE ALPHA-AMIDATING MONOOXYGENASE"/>
    <property type="match status" value="1"/>
</dbReference>
<comment type="catalytic activity">
    <reaction evidence="9">
        <text>a [peptide]-C-terminal (2S)-2-hydroxyglycine = a [peptide]-C-terminal amide + glyoxylate</text>
        <dbReference type="Rhea" id="RHEA:20924"/>
        <dbReference type="Rhea" id="RHEA-COMP:13485"/>
        <dbReference type="Rhea" id="RHEA-COMP:15321"/>
        <dbReference type="ChEBI" id="CHEBI:36655"/>
        <dbReference type="ChEBI" id="CHEBI:137001"/>
        <dbReference type="ChEBI" id="CHEBI:142768"/>
        <dbReference type="EC" id="4.3.2.5"/>
    </reaction>
    <physiologicalReaction direction="left-to-right" evidence="9">
        <dbReference type="Rhea" id="RHEA:20925"/>
    </physiologicalReaction>
</comment>
<feature type="repeat" description="NHL" evidence="15">
    <location>
        <begin position="191"/>
        <end position="228"/>
    </location>
</feature>
<evidence type="ECO:0000256" key="9">
    <source>
        <dbReference type="ARBA" id="ARBA00050393"/>
    </source>
</evidence>
<proteinExistence type="inferred from homology"/>
<evidence type="ECO:0000256" key="12">
    <source>
        <dbReference type="PIRSR" id="PIRSR600720-1"/>
    </source>
</evidence>
<evidence type="ECO:0000256" key="4">
    <source>
        <dbReference type="ARBA" id="ARBA00022737"/>
    </source>
</evidence>
<feature type="binding site" evidence="12">
    <location>
        <position position="98"/>
    </location>
    <ligand>
        <name>a protein</name>
        <dbReference type="ChEBI" id="CHEBI:16541"/>
    </ligand>
    <ligandPart>
        <name>C-terminal Xaa-(2S)-2-hydroxyglycine residue</name>
        <dbReference type="ChEBI" id="CHEBI:142768"/>
    </ligandPart>
</feature>
<comment type="function">
    <text evidence="10">Peptidyl-alpha-hydroxylglycine alpha-amidating lyase that catalyzes an essential reaction in C-terminal alpha-amidation of peptides. Mediates the dismutation of the unstable peptidyl(2-hydroxyglycine) intermediate to glyoxylate and the corresponding desglycine peptide amide. C-terminal amidation of peptides such as neuropeptides is essential for full biological activity.</text>
</comment>
<keyword evidence="17" id="KW-0472">Membrane</keyword>
<dbReference type="STRING" id="105785.A0A2J7QPM1"/>
<dbReference type="GO" id="GO:0046872">
    <property type="term" value="F:metal ion binding"/>
    <property type="evidence" value="ECO:0007669"/>
    <property type="project" value="UniProtKB-KW"/>
</dbReference>
<evidence type="ECO:0000256" key="1">
    <source>
        <dbReference type="ARBA" id="ARBA00012343"/>
    </source>
</evidence>
<evidence type="ECO:0000256" key="8">
    <source>
        <dbReference type="ARBA" id="ARBA00023239"/>
    </source>
</evidence>
<dbReference type="GO" id="GO:0004598">
    <property type="term" value="F:peptidylamidoglycolate lyase activity"/>
    <property type="evidence" value="ECO:0007669"/>
    <property type="project" value="UniProtKB-EC"/>
</dbReference>
<keyword evidence="8" id="KW-0456">Lyase</keyword>
<evidence type="ECO:0000256" key="11">
    <source>
        <dbReference type="ARBA" id="ARBA00061296"/>
    </source>
</evidence>
<name>A0A2J7QPM1_9NEOP</name>
<dbReference type="SUPFAM" id="SSF63829">
    <property type="entry name" value="Calcium-dependent phosphotriesterase"/>
    <property type="match status" value="1"/>
</dbReference>
<feature type="binding site" evidence="13">
    <location>
        <position position="152"/>
    </location>
    <ligand>
        <name>Ca(2+)</name>
        <dbReference type="ChEBI" id="CHEBI:29108"/>
        <note>structural</note>
    </ligand>
</feature>
<feature type="region of interest" description="Disordered" evidence="16">
    <location>
        <begin position="483"/>
        <end position="509"/>
    </location>
</feature>
<feature type="signal peptide" evidence="18">
    <location>
        <begin position="1"/>
        <end position="16"/>
    </location>
</feature>
<evidence type="ECO:0000256" key="15">
    <source>
        <dbReference type="PROSITE-ProRule" id="PRU00504"/>
    </source>
</evidence>
<dbReference type="GO" id="GO:0005576">
    <property type="term" value="C:extracellular region"/>
    <property type="evidence" value="ECO:0007669"/>
    <property type="project" value="TreeGrafter"/>
</dbReference>
<evidence type="ECO:0000256" key="7">
    <source>
        <dbReference type="ARBA" id="ARBA00023180"/>
    </source>
</evidence>
<keyword evidence="17" id="KW-0812">Transmembrane</keyword>
<dbReference type="CDD" id="cd14958">
    <property type="entry name" value="NHL_PAL_like"/>
    <property type="match status" value="1"/>
</dbReference>
<dbReference type="EC" id="4.3.2.5" evidence="1"/>
<keyword evidence="5 13" id="KW-0862">Zinc</keyword>
<dbReference type="InParanoid" id="A0A2J7QPM1"/>
<keyword evidence="17" id="KW-1133">Transmembrane helix</keyword>
<reference evidence="19 20" key="1">
    <citation type="submission" date="2017-12" db="EMBL/GenBank/DDBJ databases">
        <title>Hemimetabolous genomes reveal molecular basis of termite eusociality.</title>
        <authorList>
            <person name="Harrison M.C."/>
            <person name="Jongepier E."/>
            <person name="Robertson H.M."/>
            <person name="Arning N."/>
            <person name="Bitard-Feildel T."/>
            <person name="Chao H."/>
            <person name="Childers C.P."/>
            <person name="Dinh H."/>
            <person name="Doddapaneni H."/>
            <person name="Dugan S."/>
            <person name="Gowin J."/>
            <person name="Greiner C."/>
            <person name="Han Y."/>
            <person name="Hu H."/>
            <person name="Hughes D.S.T."/>
            <person name="Huylmans A.-K."/>
            <person name="Kemena C."/>
            <person name="Kremer L.P.M."/>
            <person name="Lee S.L."/>
            <person name="Lopez-Ezquerra A."/>
            <person name="Mallet L."/>
            <person name="Monroy-Kuhn J.M."/>
            <person name="Moser A."/>
            <person name="Murali S.C."/>
            <person name="Muzny D.M."/>
            <person name="Otani S."/>
            <person name="Piulachs M.-D."/>
            <person name="Poelchau M."/>
            <person name="Qu J."/>
            <person name="Schaub F."/>
            <person name="Wada-Katsumata A."/>
            <person name="Worley K.C."/>
            <person name="Xie Q."/>
            <person name="Ylla G."/>
            <person name="Poulsen M."/>
            <person name="Gibbs R.A."/>
            <person name="Schal C."/>
            <person name="Richards S."/>
            <person name="Belles X."/>
            <person name="Korb J."/>
            <person name="Bornberg-Bauer E."/>
        </authorList>
    </citation>
    <scope>NUCLEOTIDE SEQUENCE [LARGE SCALE GENOMIC DNA]</scope>
    <source>
        <tissue evidence="19">Whole body</tissue>
    </source>
</reference>
<dbReference type="Proteomes" id="UP000235965">
    <property type="component" value="Unassembled WGS sequence"/>
</dbReference>
<protein>
    <recommendedName>
        <fullName evidence="1">peptidylamidoglycolate lyase</fullName>
        <ecNumber evidence="1">4.3.2.5</ecNumber>
    </recommendedName>
</protein>
<comment type="cofactor">
    <cofactor evidence="13">
        <name>Zn(2+)</name>
        <dbReference type="ChEBI" id="CHEBI:29105"/>
    </cofactor>
    <text evidence="13">Binds one Zn(2+) ion per subunit.</text>
</comment>
<evidence type="ECO:0000256" key="5">
    <source>
        <dbReference type="ARBA" id="ARBA00022833"/>
    </source>
</evidence>
<keyword evidence="20" id="KW-1185">Reference proteome</keyword>
<dbReference type="Gene3D" id="2.120.10.30">
    <property type="entry name" value="TolB, C-terminal domain"/>
    <property type="match status" value="1"/>
</dbReference>
<evidence type="ECO:0000256" key="16">
    <source>
        <dbReference type="SAM" id="MobiDB-lite"/>
    </source>
</evidence>